<keyword evidence="5" id="KW-1185">Reference proteome</keyword>
<dbReference type="PANTHER" id="PTHR10566:SF113">
    <property type="entry name" value="PROTEIN ACTIVITY OF BC1 COMPLEX KINASE 7, CHLOROPLASTIC"/>
    <property type="match status" value="1"/>
</dbReference>
<accession>A0ABT0ZTK7</accession>
<keyword evidence="2" id="KW-0812">Transmembrane</keyword>
<gene>
    <name evidence="4" type="ORF">KDL28_03175</name>
</gene>
<dbReference type="PANTHER" id="PTHR10566">
    <property type="entry name" value="CHAPERONE-ACTIVITY OF BC1 COMPLEX CABC1 -RELATED"/>
    <property type="match status" value="1"/>
</dbReference>
<dbReference type="InterPro" id="IPR004147">
    <property type="entry name" value="ABC1_dom"/>
</dbReference>
<name>A0ABT0ZTK7_9PSEU</name>
<evidence type="ECO:0000313" key="5">
    <source>
        <dbReference type="Proteomes" id="UP001165283"/>
    </source>
</evidence>
<proteinExistence type="inferred from homology"/>
<evidence type="ECO:0000256" key="1">
    <source>
        <dbReference type="ARBA" id="ARBA00009670"/>
    </source>
</evidence>
<keyword evidence="2" id="KW-0472">Membrane</keyword>
<comment type="similarity">
    <text evidence="1">Belongs to the protein kinase superfamily. ADCK protein kinase family.</text>
</comment>
<evidence type="ECO:0000313" key="4">
    <source>
        <dbReference type="EMBL" id="MCO1654052.1"/>
    </source>
</evidence>
<dbReference type="GO" id="GO:0016301">
    <property type="term" value="F:kinase activity"/>
    <property type="evidence" value="ECO:0007669"/>
    <property type="project" value="UniProtKB-KW"/>
</dbReference>
<evidence type="ECO:0000259" key="3">
    <source>
        <dbReference type="Pfam" id="PF03109"/>
    </source>
</evidence>
<feature type="transmembrane region" description="Helical" evidence="2">
    <location>
        <begin position="546"/>
        <end position="569"/>
    </location>
</feature>
<dbReference type="Proteomes" id="UP001165283">
    <property type="component" value="Unassembled WGS sequence"/>
</dbReference>
<evidence type="ECO:0000256" key="2">
    <source>
        <dbReference type="SAM" id="Phobius"/>
    </source>
</evidence>
<dbReference type="InterPro" id="IPR011009">
    <property type="entry name" value="Kinase-like_dom_sf"/>
</dbReference>
<dbReference type="Pfam" id="PF03109">
    <property type="entry name" value="ABC1"/>
    <property type="match status" value="1"/>
</dbReference>
<feature type="transmembrane region" description="Helical" evidence="2">
    <location>
        <begin position="581"/>
        <end position="602"/>
    </location>
</feature>
<feature type="transmembrane region" description="Helical" evidence="2">
    <location>
        <begin position="23"/>
        <end position="45"/>
    </location>
</feature>
<dbReference type="CDD" id="cd05121">
    <property type="entry name" value="ABC1_ADCK3-like"/>
    <property type="match status" value="1"/>
</dbReference>
<dbReference type="SUPFAM" id="SSF56112">
    <property type="entry name" value="Protein kinase-like (PK-like)"/>
    <property type="match status" value="1"/>
</dbReference>
<keyword evidence="2" id="KW-1133">Transmembrane helix</keyword>
<protein>
    <submittedName>
        <fullName evidence="4">AarF/ABC1/UbiB kinase family protein</fullName>
    </submittedName>
</protein>
<comment type="caution">
    <text evidence="4">The sequence shown here is derived from an EMBL/GenBank/DDBJ whole genome shotgun (WGS) entry which is preliminary data.</text>
</comment>
<keyword evidence="4" id="KW-0418">Kinase</keyword>
<keyword evidence="4" id="KW-0808">Transferase</keyword>
<sequence>MTTSVIRAITPDSVIAEGSNFPAFWYLLLGALISVVVAMVLLVLVEALVPSGALPGPVALARAMPRRLRRARRYLRIARVLARHGLAAYVFTRQRPDLAGSDGRRRLGRSLAAALDDAGVTFVKLGQILATRADLLPVEFIEELGRLQTAASPVPWADVRAVLTAELGRPPEEVFADISTEPLAAASIGQVHAATTTDGRPVVVKVLRPGIERVVAGDLDILLRLCRRLQTRTRWGRSLGVSALAEGFAGALREELDFRIEARNIAAVAAGSAVREVPAVRVPAVGPVAVTRRILVMERLSGVPVDTAPEGVDRAALARTLLEFLLRQVLVDGVFHADPHPGNLLLLDGGPDRPRVGLLDLGSVGRIDSVLRAGLARLLMAVDRADPVAAVAALLAVTDVPDGLDERALQRDTGRFLARHLGPGTSLSAALVGELFALLGRHRIGAPPELAAVLRAIGTLEGTLTGLDPAFDVLAEARAFAARQVGAELTPAALRRTLTDELLSLLPLVRGLPQRVDRMASALEEGRLTVRLAGPPGLSGATGLNALLSTAIAATTGLMAALLLVAGGGPRISEAMTLHQLFGYLLLVVSTILGLRVLGLVYRGRPGAGR</sequence>
<reference evidence="4" key="1">
    <citation type="submission" date="2021-04" db="EMBL/GenBank/DDBJ databases">
        <title>Pseudonocardia sp. nov., isolated from sandy soil of mangrove forest.</title>
        <authorList>
            <person name="Zan Z."/>
            <person name="Huang R."/>
            <person name="Liu W."/>
        </authorList>
    </citation>
    <scope>NUCLEOTIDE SEQUENCE</scope>
    <source>
        <strain evidence="4">S2-4</strain>
    </source>
</reference>
<dbReference type="InterPro" id="IPR050154">
    <property type="entry name" value="UbiB_kinase"/>
</dbReference>
<dbReference type="EMBL" id="JAGSOV010000009">
    <property type="protein sequence ID" value="MCO1654052.1"/>
    <property type="molecule type" value="Genomic_DNA"/>
</dbReference>
<feature type="domain" description="ABC1 atypical kinase-like" evidence="3">
    <location>
        <begin position="146"/>
        <end position="386"/>
    </location>
</feature>
<organism evidence="4 5">
    <name type="scientific">Pseudonocardia humida</name>
    <dbReference type="NCBI Taxonomy" id="2800819"/>
    <lineage>
        <taxon>Bacteria</taxon>
        <taxon>Bacillati</taxon>
        <taxon>Actinomycetota</taxon>
        <taxon>Actinomycetes</taxon>
        <taxon>Pseudonocardiales</taxon>
        <taxon>Pseudonocardiaceae</taxon>
        <taxon>Pseudonocardia</taxon>
    </lineage>
</organism>